<evidence type="ECO:0000256" key="1">
    <source>
        <dbReference type="ARBA" id="ARBA00022512"/>
    </source>
</evidence>
<feature type="signal peptide" evidence="6">
    <location>
        <begin position="1"/>
        <end position="26"/>
    </location>
</feature>
<dbReference type="NCBIfam" id="NF033902">
    <property type="entry name" value="iso_D2_wall_anc"/>
    <property type="match status" value="1"/>
</dbReference>
<dbReference type="AlphaFoldDB" id="A0A7V8UVR1"/>
<dbReference type="GO" id="GO:0005975">
    <property type="term" value="P:carbohydrate metabolic process"/>
    <property type="evidence" value="ECO:0007669"/>
    <property type="project" value="UniProtKB-ARBA"/>
</dbReference>
<evidence type="ECO:0000256" key="4">
    <source>
        <dbReference type="ARBA" id="ARBA00023088"/>
    </source>
</evidence>
<accession>A0A7V8UVR1</accession>
<name>A0A7V8UVR1_9CORY</name>
<evidence type="ECO:0000256" key="3">
    <source>
        <dbReference type="ARBA" id="ARBA00022729"/>
    </source>
</evidence>
<reference evidence="8 9" key="1">
    <citation type="submission" date="2020-05" db="EMBL/GenBank/DDBJ databases">
        <title>Descriptions of Corynebacterium xxxx sp. nov., Corynebacterium yyyy sp. nov. and Corynebacterium zzzz sp. nov.</title>
        <authorList>
            <person name="Zhang G."/>
        </authorList>
    </citation>
    <scope>NUCLEOTIDE SEQUENCE [LARGE SCALE GENOMIC DNA]</scope>
    <source>
        <strain evidence="9">zg-913</strain>
    </source>
</reference>
<keyword evidence="5" id="KW-0472">Membrane</keyword>
<feature type="transmembrane region" description="Helical" evidence="5">
    <location>
        <begin position="470"/>
        <end position="489"/>
    </location>
</feature>
<keyword evidence="1" id="KW-0134">Cell wall</keyword>
<dbReference type="NCBIfam" id="TIGR01167">
    <property type="entry name" value="LPXTG_anchor"/>
    <property type="match status" value="1"/>
</dbReference>
<dbReference type="RefSeq" id="WP_181192854.1">
    <property type="nucleotide sequence ID" value="NZ_JABFED010000007.1"/>
</dbReference>
<dbReference type="Gene3D" id="2.60.40.10">
    <property type="entry name" value="Immunoglobulins"/>
    <property type="match status" value="2"/>
</dbReference>
<evidence type="ECO:0000256" key="5">
    <source>
        <dbReference type="SAM" id="Phobius"/>
    </source>
</evidence>
<dbReference type="InterPro" id="IPR019931">
    <property type="entry name" value="LPXTG_anchor"/>
</dbReference>
<organism evidence="8 9">
    <name type="scientific">Corynebacterium wankanglinii</name>
    <dbReference type="NCBI Taxonomy" id="2735136"/>
    <lineage>
        <taxon>Bacteria</taxon>
        <taxon>Bacillati</taxon>
        <taxon>Actinomycetota</taxon>
        <taxon>Actinomycetes</taxon>
        <taxon>Mycobacteriales</taxon>
        <taxon>Corynebacteriaceae</taxon>
        <taxon>Corynebacterium</taxon>
    </lineage>
</organism>
<feature type="domain" description="Gram-positive cocci surface proteins LPxTG" evidence="7">
    <location>
        <begin position="462"/>
        <end position="494"/>
    </location>
</feature>
<sequence>MSNLTKKTFALAAAAAFATATPLAVAPDLAPVAIAQQANNAIDASKPVSLTISKQDNTPGQDQKAISGTEFKVERIKMTNGLNTAKGWEEANEIVEGGATAATVDETIGTKATGADGTVTFDNLEVGLYRVTELANGDYTVAAPFLVTLPLTQEDGTINYNPTITPKNQLINPTKAVSDTNKNVGDTVTYTVKAPVPAGDVLQDGSRTISDYRIEDQVPAAFTLNDGSAEVTVLNSTETLAEGDYTVTYENNRLVVKFTDGGRTKLANLRKDNPELQVQVVFGATVKTIPANGTVVNTAEVYVPNRDGSIKSVPERDIIDGNKTTNDTKTQYVNVVFSKTVNDKNKDNDKTGAGAEFQVVPCSDGKVSNDAVALNAANEAGKAQAGNTFTTVGGDDSAPASVTAFALQFDPETEYCAVETKAPAGYLVNPEPQKLVKGDDVNGRPVYTVTTNDVTDNIWGRLPATGERTMLYILALGLVLFGGGAAYQLSRRNA</sequence>
<keyword evidence="9" id="KW-1185">Reference proteome</keyword>
<keyword evidence="5" id="KW-1133">Transmembrane helix</keyword>
<keyword evidence="5" id="KW-0812">Transmembrane</keyword>
<comment type="caution">
    <text evidence="8">The sequence shown here is derived from an EMBL/GenBank/DDBJ whole genome shotgun (WGS) entry which is preliminary data.</text>
</comment>
<dbReference type="EMBL" id="JABFED010000007">
    <property type="protein sequence ID" value="MBA1838165.1"/>
    <property type="molecule type" value="Genomic_DNA"/>
</dbReference>
<evidence type="ECO:0000256" key="6">
    <source>
        <dbReference type="SAM" id="SignalP"/>
    </source>
</evidence>
<evidence type="ECO:0000259" key="7">
    <source>
        <dbReference type="PROSITE" id="PS50847"/>
    </source>
</evidence>
<dbReference type="InterPro" id="IPR032364">
    <property type="entry name" value="GramPos_pilinD1_N"/>
</dbReference>
<dbReference type="InterPro" id="IPR013783">
    <property type="entry name" value="Ig-like_fold"/>
</dbReference>
<keyword evidence="4" id="KW-0572">Peptidoglycan-anchor</keyword>
<gene>
    <name evidence="8" type="ORF">HMA55_09755</name>
</gene>
<keyword evidence="3 6" id="KW-0732">Signal</keyword>
<dbReference type="Proteomes" id="UP000577408">
    <property type="component" value="Unassembled WGS sequence"/>
</dbReference>
<keyword evidence="2" id="KW-0964">Secreted</keyword>
<dbReference type="Pfam" id="PF16555">
    <property type="entry name" value="GramPos_pilinD1"/>
    <property type="match status" value="1"/>
</dbReference>
<dbReference type="InterPro" id="IPR048052">
    <property type="entry name" value="FM1-like"/>
</dbReference>
<proteinExistence type="predicted"/>
<feature type="chain" id="PRO_5030768520" evidence="6">
    <location>
        <begin position="27"/>
        <end position="494"/>
    </location>
</feature>
<dbReference type="Gene3D" id="2.60.40.740">
    <property type="match status" value="1"/>
</dbReference>
<protein>
    <submittedName>
        <fullName evidence="8">SpaH/EbpB family LPXTG-anchored major pilin</fullName>
    </submittedName>
</protein>
<evidence type="ECO:0000313" key="8">
    <source>
        <dbReference type="EMBL" id="MBA1838165.1"/>
    </source>
</evidence>
<evidence type="ECO:0000313" key="9">
    <source>
        <dbReference type="Proteomes" id="UP000577408"/>
    </source>
</evidence>
<evidence type="ECO:0000256" key="2">
    <source>
        <dbReference type="ARBA" id="ARBA00022525"/>
    </source>
</evidence>
<dbReference type="PROSITE" id="PS50847">
    <property type="entry name" value="GRAM_POS_ANCHORING"/>
    <property type="match status" value="1"/>
</dbReference>